<comment type="caution">
    <text evidence="4">The sequence shown here is derived from an EMBL/GenBank/DDBJ whole genome shotgun (WGS) entry which is preliminary data.</text>
</comment>
<evidence type="ECO:0000313" key="5">
    <source>
        <dbReference type="Proteomes" id="UP000494106"/>
    </source>
</evidence>
<evidence type="ECO:0000256" key="2">
    <source>
        <dbReference type="SAM" id="Phobius"/>
    </source>
</evidence>
<evidence type="ECO:0000256" key="1">
    <source>
        <dbReference type="SAM" id="MobiDB-lite"/>
    </source>
</evidence>
<dbReference type="Proteomes" id="UP000494106">
    <property type="component" value="Unassembled WGS sequence"/>
</dbReference>
<feature type="chain" id="PRO_5035745451" evidence="3">
    <location>
        <begin position="20"/>
        <end position="277"/>
    </location>
</feature>
<evidence type="ECO:0000313" key="4">
    <source>
        <dbReference type="EMBL" id="CAB3253524.1"/>
    </source>
</evidence>
<keyword evidence="2" id="KW-0812">Transmembrane</keyword>
<name>A0A8S1B688_ARCPL</name>
<dbReference type="OrthoDB" id="7377188at2759"/>
<organism evidence="4 5">
    <name type="scientific">Arctia plantaginis</name>
    <name type="common">Wood tiger moth</name>
    <name type="synonym">Phalaena plantaginis</name>
    <dbReference type="NCBI Taxonomy" id="874455"/>
    <lineage>
        <taxon>Eukaryota</taxon>
        <taxon>Metazoa</taxon>
        <taxon>Ecdysozoa</taxon>
        <taxon>Arthropoda</taxon>
        <taxon>Hexapoda</taxon>
        <taxon>Insecta</taxon>
        <taxon>Pterygota</taxon>
        <taxon>Neoptera</taxon>
        <taxon>Endopterygota</taxon>
        <taxon>Lepidoptera</taxon>
        <taxon>Glossata</taxon>
        <taxon>Ditrysia</taxon>
        <taxon>Noctuoidea</taxon>
        <taxon>Erebidae</taxon>
        <taxon>Arctiinae</taxon>
        <taxon>Arctia</taxon>
    </lineage>
</organism>
<reference evidence="4 5" key="1">
    <citation type="submission" date="2020-04" db="EMBL/GenBank/DDBJ databases">
        <authorList>
            <person name="Wallbank WR R."/>
            <person name="Pardo Diaz C."/>
            <person name="Kozak K."/>
            <person name="Martin S."/>
            <person name="Jiggins C."/>
            <person name="Moest M."/>
            <person name="Warren A I."/>
            <person name="Byers J.R.P. K."/>
            <person name="Montejo-Kovacevich G."/>
            <person name="Yen C E."/>
        </authorList>
    </citation>
    <scope>NUCLEOTIDE SEQUENCE [LARGE SCALE GENOMIC DNA]</scope>
</reference>
<keyword evidence="2" id="KW-0472">Membrane</keyword>
<feature type="signal peptide" evidence="3">
    <location>
        <begin position="1"/>
        <end position="19"/>
    </location>
</feature>
<proteinExistence type="predicted"/>
<feature type="transmembrane region" description="Helical" evidence="2">
    <location>
        <begin position="227"/>
        <end position="249"/>
    </location>
</feature>
<keyword evidence="2" id="KW-1133">Transmembrane helix</keyword>
<sequence>MSRVCILLLVLLKFLPVFGYPGETIMLMPPFEVRTVDKYPVSSQFSTSRNSQRPQQQILHTNGDPPLSTSTYNNPNHETSFHDYIEDFNTIQAHTKEREALQFHADNMERNSNDSAYRAYPGPYPLLNSPGYGSTQDYRKPTSAPIAPEALIPKAASVKLGLPTLLKPVSTKMTNKVSGLLNLILALFSGSSTDGLEMNGLTDLVINGIVKPLLVAKGGIKSLMSKLTIPLISLFLINLEVLVTIWWLWEDCDTPKPSAPIRPYQKPSYNYNTYSSY</sequence>
<feature type="region of interest" description="Disordered" evidence="1">
    <location>
        <begin position="44"/>
        <end position="76"/>
    </location>
</feature>
<feature type="compositionally biased region" description="Polar residues" evidence="1">
    <location>
        <begin position="67"/>
        <end position="76"/>
    </location>
</feature>
<accession>A0A8S1B688</accession>
<dbReference type="AlphaFoldDB" id="A0A8S1B688"/>
<feature type="compositionally biased region" description="Polar residues" evidence="1">
    <location>
        <begin position="44"/>
        <end position="60"/>
    </location>
</feature>
<keyword evidence="5" id="KW-1185">Reference proteome</keyword>
<dbReference type="EMBL" id="CADEBC010000561">
    <property type="protein sequence ID" value="CAB3253524.1"/>
    <property type="molecule type" value="Genomic_DNA"/>
</dbReference>
<protein>
    <submittedName>
        <fullName evidence="4">Uncharacterized protein</fullName>
    </submittedName>
</protein>
<gene>
    <name evidence="4" type="ORF">APLA_LOCUS14168</name>
</gene>
<keyword evidence="3" id="KW-0732">Signal</keyword>
<evidence type="ECO:0000256" key="3">
    <source>
        <dbReference type="SAM" id="SignalP"/>
    </source>
</evidence>